<comment type="function">
    <text evidence="7">Functions as a peptidoglycan terminase that cleaves nascent peptidoglycan strands endolytically to terminate their elongation.</text>
</comment>
<comment type="caution">
    <text evidence="8">The sequence shown here is derived from an EMBL/GenBank/DDBJ whole genome shotgun (WGS) entry which is preliminary data.</text>
</comment>
<keyword evidence="9" id="KW-1185">Reference proteome</keyword>
<dbReference type="GO" id="GO:0008932">
    <property type="term" value="F:lytic endotransglycosylase activity"/>
    <property type="evidence" value="ECO:0007669"/>
    <property type="project" value="UniProtKB-UniRule"/>
</dbReference>
<dbReference type="InterPro" id="IPR003770">
    <property type="entry name" value="MLTG-like"/>
</dbReference>
<comment type="similarity">
    <text evidence="7">Belongs to the transglycosylase MltG family.</text>
</comment>
<comment type="catalytic activity">
    <reaction evidence="7">
        <text>a peptidoglycan chain = a peptidoglycan chain with N-acetyl-1,6-anhydromuramyl-[peptide] at the reducing end + a peptidoglycan chain with N-acetylglucosamine at the non-reducing end.</text>
        <dbReference type="EC" id="4.2.2.29"/>
    </reaction>
</comment>
<evidence type="ECO:0000256" key="1">
    <source>
        <dbReference type="ARBA" id="ARBA00022475"/>
    </source>
</evidence>
<evidence type="ECO:0000256" key="7">
    <source>
        <dbReference type="HAMAP-Rule" id="MF_02065"/>
    </source>
</evidence>
<keyword evidence="7" id="KW-0997">Cell inner membrane</keyword>
<evidence type="ECO:0000313" key="9">
    <source>
        <dbReference type="Proteomes" id="UP000250744"/>
    </source>
</evidence>
<protein>
    <recommendedName>
        <fullName evidence="7">Endolytic murein transglycosylase</fullName>
        <ecNumber evidence="7">4.2.2.29</ecNumber>
    </recommendedName>
    <alternativeName>
        <fullName evidence="7">Peptidoglycan lytic transglycosylase</fullName>
    </alternativeName>
    <alternativeName>
        <fullName evidence="7">Peptidoglycan polymerization terminase</fullName>
    </alternativeName>
</protein>
<evidence type="ECO:0000313" key="8">
    <source>
        <dbReference type="EMBL" id="RAU19378.1"/>
    </source>
</evidence>
<keyword evidence="4 7" id="KW-0472">Membrane</keyword>
<dbReference type="PANTHER" id="PTHR30518">
    <property type="entry name" value="ENDOLYTIC MUREIN TRANSGLYCOSYLASE"/>
    <property type="match status" value="1"/>
</dbReference>
<dbReference type="GO" id="GO:0071555">
    <property type="term" value="P:cell wall organization"/>
    <property type="evidence" value="ECO:0007669"/>
    <property type="project" value="UniProtKB-KW"/>
</dbReference>
<keyword evidence="2 7" id="KW-0812">Transmembrane</keyword>
<keyword evidence="1 7" id="KW-1003">Cell membrane</keyword>
<dbReference type="OrthoDB" id="9814591at2"/>
<keyword evidence="6 7" id="KW-0961">Cell wall biogenesis/degradation</keyword>
<keyword evidence="5 7" id="KW-0456">Lyase</keyword>
<proteinExistence type="inferred from homology"/>
<evidence type="ECO:0000256" key="5">
    <source>
        <dbReference type="ARBA" id="ARBA00023239"/>
    </source>
</evidence>
<feature type="site" description="Important for catalytic activity" evidence="7">
    <location>
        <position position="219"/>
    </location>
</feature>
<dbReference type="NCBIfam" id="TIGR00247">
    <property type="entry name" value="endolytic transglycosylase MltG"/>
    <property type="match status" value="1"/>
</dbReference>
<evidence type="ECO:0000256" key="4">
    <source>
        <dbReference type="ARBA" id="ARBA00023136"/>
    </source>
</evidence>
<evidence type="ECO:0000256" key="2">
    <source>
        <dbReference type="ARBA" id="ARBA00022692"/>
    </source>
</evidence>
<dbReference type="GO" id="GO:0009252">
    <property type="term" value="P:peptidoglycan biosynthetic process"/>
    <property type="evidence" value="ECO:0007669"/>
    <property type="project" value="UniProtKB-UniRule"/>
</dbReference>
<dbReference type="HAMAP" id="MF_02065">
    <property type="entry name" value="MltG"/>
    <property type="match status" value="1"/>
</dbReference>
<dbReference type="GO" id="GO:0005886">
    <property type="term" value="C:plasma membrane"/>
    <property type="evidence" value="ECO:0007669"/>
    <property type="project" value="UniProtKB-UniRule"/>
</dbReference>
<dbReference type="Proteomes" id="UP000250744">
    <property type="component" value="Unassembled WGS sequence"/>
</dbReference>
<dbReference type="AlphaFoldDB" id="A0A364NQJ8"/>
<dbReference type="PANTHER" id="PTHR30518:SF2">
    <property type="entry name" value="ENDOLYTIC MUREIN TRANSGLYCOSYLASE"/>
    <property type="match status" value="1"/>
</dbReference>
<accession>A0A364NQJ8</accession>
<evidence type="ECO:0000256" key="6">
    <source>
        <dbReference type="ARBA" id="ARBA00023316"/>
    </source>
</evidence>
<organism evidence="8 9">
    <name type="scientific">Nitrincola tibetensis</name>
    <dbReference type="NCBI Taxonomy" id="2219697"/>
    <lineage>
        <taxon>Bacteria</taxon>
        <taxon>Pseudomonadati</taxon>
        <taxon>Pseudomonadota</taxon>
        <taxon>Gammaproteobacteria</taxon>
        <taxon>Oceanospirillales</taxon>
        <taxon>Oceanospirillaceae</taxon>
        <taxon>Nitrincola</taxon>
    </lineage>
</organism>
<dbReference type="Gene3D" id="3.30.1490.480">
    <property type="entry name" value="Endolytic murein transglycosylase"/>
    <property type="match status" value="1"/>
</dbReference>
<dbReference type="RefSeq" id="WP_112157643.1">
    <property type="nucleotide sequence ID" value="NZ_QKRX01000002.1"/>
</dbReference>
<dbReference type="EC" id="4.2.2.29" evidence="7"/>
<evidence type="ECO:0000256" key="3">
    <source>
        <dbReference type="ARBA" id="ARBA00022989"/>
    </source>
</evidence>
<sequence>MLKKFFLVVILGVLLAAGVVLWVLDASKKQVLQPLPLTESEYFNVPSGTSFMQLMQQLHERGWIEHLDLMRVYVRLNPEITAIRAGEYEIQPGQSLQDVLEKMNRGEVVAHYFTLVEGHTFKQLLAAIAADGRFVSTLEGLSEAELMALLGAPEGVAAEGQFLAETYQFNRGSRDIDLLRRAYQALHGFLDQQWELAAEGLPYRSAYEALIMASIIEKETGVPSERPRIAGVFVRRLNLGMRLQTDPTVIYGMGDAYKGRITRADLQRPTPWNTYTIPALPPTPISMVGREAITAALNPEEGDELYFVAKGDGTHHFSRTLREHNNAVNRYQRNRRSDYRSSPGG</sequence>
<dbReference type="EMBL" id="QKRX01000002">
    <property type="protein sequence ID" value="RAU19378.1"/>
    <property type="molecule type" value="Genomic_DNA"/>
</dbReference>
<dbReference type="CDD" id="cd08010">
    <property type="entry name" value="MltG_like"/>
    <property type="match status" value="1"/>
</dbReference>
<dbReference type="Pfam" id="PF02618">
    <property type="entry name" value="YceG"/>
    <property type="match status" value="1"/>
</dbReference>
<name>A0A364NQJ8_9GAMM</name>
<dbReference type="Gene3D" id="3.30.160.60">
    <property type="entry name" value="Classic Zinc Finger"/>
    <property type="match status" value="1"/>
</dbReference>
<reference evidence="8 9" key="1">
    <citation type="submission" date="2018-06" db="EMBL/GenBank/DDBJ databases">
        <title>Nitrincola tibetense sp. nov., isolated from Lake XuguoCo on Tibetan Plateau.</title>
        <authorList>
            <person name="Xing P."/>
        </authorList>
    </citation>
    <scope>NUCLEOTIDE SEQUENCE [LARGE SCALE GENOMIC DNA]</scope>
    <source>
        <strain evidence="9">xg18</strain>
    </source>
</reference>
<keyword evidence="3 7" id="KW-1133">Transmembrane helix</keyword>
<gene>
    <name evidence="7 8" type="primary">mltG</name>
    <name evidence="8" type="ORF">DN062_03740</name>
</gene>